<keyword evidence="2" id="KW-0548">Nucleotidyltransferase</keyword>
<feature type="compositionally biased region" description="Basic and acidic residues" evidence="1">
    <location>
        <begin position="34"/>
        <end position="43"/>
    </location>
</feature>
<feature type="compositionally biased region" description="Basic residues" evidence="1">
    <location>
        <begin position="1"/>
        <end position="12"/>
    </location>
</feature>
<dbReference type="GO" id="GO:0043814">
    <property type="term" value="F:phospholactate guanylyltransferase activity"/>
    <property type="evidence" value="ECO:0007669"/>
    <property type="project" value="UniProtKB-EC"/>
</dbReference>
<keyword evidence="2" id="KW-0808">Transferase</keyword>
<feature type="non-terminal residue" evidence="2">
    <location>
        <position position="1"/>
    </location>
</feature>
<evidence type="ECO:0000313" key="2">
    <source>
        <dbReference type="EMBL" id="CAA9452683.1"/>
    </source>
</evidence>
<protein>
    <submittedName>
        <fullName evidence="2">2-phospho-L-lactate guanylyltransferase</fullName>
        <ecNumber evidence="2">2.7.7.68</ecNumber>
    </submittedName>
</protein>
<reference evidence="2" key="1">
    <citation type="submission" date="2020-02" db="EMBL/GenBank/DDBJ databases">
        <authorList>
            <person name="Meier V. D."/>
        </authorList>
    </citation>
    <scope>NUCLEOTIDE SEQUENCE</scope>
    <source>
        <strain evidence="2">AVDCRST_MAG02</strain>
    </source>
</reference>
<dbReference type="EMBL" id="CADCVH010000034">
    <property type="protein sequence ID" value="CAA9452683.1"/>
    <property type="molecule type" value="Genomic_DNA"/>
</dbReference>
<proteinExistence type="predicted"/>
<sequence length="205" mass="21516">DGRRWKRLRGRAGKGPARHQEPPGPGARPRRPRRPDPLHDGPRRLAGAGGRGGRGRRGQPGPDSARRGPQARGHPARAEEPGPEPGPGGGTNLGGAERGRGPARPPGRPAPHRGQRRPGRARRGGRRGAGRDLAGRRPLRNERPASQAAGRPALPLRTGQLRGAPPGRPRTRRGNAGLRERAPLLRPGHGGGPGEVQGRGGRTAV</sequence>
<feature type="compositionally biased region" description="Gly residues" evidence="1">
    <location>
        <begin position="188"/>
        <end position="205"/>
    </location>
</feature>
<gene>
    <name evidence="2" type="ORF">AVDCRST_MAG02-993</name>
</gene>
<dbReference type="EC" id="2.7.7.68" evidence="2"/>
<feature type="compositionally biased region" description="Basic residues" evidence="1">
    <location>
        <begin position="110"/>
        <end position="128"/>
    </location>
</feature>
<organism evidence="2">
    <name type="scientific">uncultured Rubrobacteraceae bacterium</name>
    <dbReference type="NCBI Taxonomy" id="349277"/>
    <lineage>
        <taxon>Bacteria</taxon>
        <taxon>Bacillati</taxon>
        <taxon>Actinomycetota</taxon>
        <taxon>Rubrobacteria</taxon>
        <taxon>Rubrobacterales</taxon>
        <taxon>Rubrobacteraceae</taxon>
        <taxon>environmental samples</taxon>
    </lineage>
</organism>
<feature type="compositionally biased region" description="Basic and acidic residues" evidence="1">
    <location>
        <begin position="129"/>
        <end position="143"/>
    </location>
</feature>
<name>A0A6J4QRE5_9ACTN</name>
<dbReference type="AlphaFoldDB" id="A0A6J4QRE5"/>
<accession>A0A6J4QRE5</accession>
<evidence type="ECO:0000256" key="1">
    <source>
        <dbReference type="SAM" id="MobiDB-lite"/>
    </source>
</evidence>
<feature type="non-terminal residue" evidence="2">
    <location>
        <position position="205"/>
    </location>
</feature>
<feature type="region of interest" description="Disordered" evidence="1">
    <location>
        <begin position="1"/>
        <end position="205"/>
    </location>
</feature>